<dbReference type="GeneID" id="28893634"/>
<feature type="domain" description="HD" evidence="13">
    <location>
        <begin position="59"/>
        <end position="207"/>
    </location>
</feature>
<evidence type="ECO:0000256" key="6">
    <source>
        <dbReference type="ARBA" id="ARBA00009999"/>
    </source>
</evidence>
<evidence type="ECO:0000256" key="4">
    <source>
        <dbReference type="ARBA" id="ARBA00001946"/>
    </source>
</evidence>
<comment type="cofactor">
    <cofactor evidence="4">
        <name>Mg(2+)</name>
        <dbReference type="ChEBI" id="CHEBI:18420"/>
    </cofactor>
</comment>
<dbReference type="GO" id="GO:0046872">
    <property type="term" value="F:metal ion binding"/>
    <property type="evidence" value="ECO:0007669"/>
    <property type="project" value="UniProtKB-KW"/>
</dbReference>
<evidence type="ECO:0000256" key="8">
    <source>
        <dbReference type="ARBA" id="ARBA00012964"/>
    </source>
</evidence>
<evidence type="ECO:0000256" key="11">
    <source>
        <dbReference type="ARBA" id="ARBA00022842"/>
    </source>
</evidence>
<dbReference type="GO" id="GO:0005737">
    <property type="term" value="C:cytoplasm"/>
    <property type="evidence" value="ECO:0007669"/>
    <property type="project" value="TreeGrafter"/>
</dbReference>
<dbReference type="Pfam" id="PF13023">
    <property type="entry name" value="HD_3"/>
    <property type="match status" value="1"/>
</dbReference>
<dbReference type="AlphaFoldDB" id="A0A179F5K6"/>
<sequence>MGLQRSQPEGSKAAIANLGYMPMAKVSEPWSVEKVLETLPGDAPPQHSSSPLAFFHMLERLKTTKREGWRRFGIEGGESIADHMYRMSLISMFAPPSLAPRLDLPKCMKMCLIHDMAELLVGDITPADGVAKPEKSRREAAAMDYLTKTLLGGFPGGASTGEDMRAIWQEYEDSQTLDSHFVHDVDKMELLLQMMEYEKRAEGQLDLGAFAYVARKMTLAETRAWADELLAGRQRFWAVAAHVHGECGVNGAVPSERRDDHKA</sequence>
<evidence type="ECO:0000256" key="7">
    <source>
        <dbReference type="ARBA" id="ARBA00011738"/>
    </source>
</evidence>
<dbReference type="Gene3D" id="1.10.3210.10">
    <property type="entry name" value="Hypothetical protein af1432"/>
    <property type="match status" value="1"/>
</dbReference>
<evidence type="ECO:0000256" key="3">
    <source>
        <dbReference type="ARBA" id="ARBA00001941"/>
    </source>
</evidence>
<dbReference type="InterPro" id="IPR039356">
    <property type="entry name" value="YfbR/HDDC2"/>
</dbReference>
<comment type="similarity">
    <text evidence="6">Belongs to the HDDC2 family.</text>
</comment>
<keyword evidence="10 14" id="KW-0378">Hydrolase</keyword>
<protein>
    <recommendedName>
        <fullName evidence="8">5'-deoxynucleotidase</fullName>
        <ecNumber evidence="8">3.1.3.89</ecNumber>
    </recommendedName>
</protein>
<dbReference type="SUPFAM" id="SSF109604">
    <property type="entry name" value="HD-domain/PDEase-like"/>
    <property type="match status" value="1"/>
</dbReference>
<dbReference type="PANTHER" id="PTHR11845:SF13">
    <property type="entry name" value="5'-DEOXYNUCLEOTIDASE HDDC2"/>
    <property type="match status" value="1"/>
</dbReference>
<dbReference type="EC" id="3.1.3.89" evidence="8"/>
<evidence type="ECO:0000256" key="5">
    <source>
        <dbReference type="ARBA" id="ARBA00004074"/>
    </source>
</evidence>
<dbReference type="GO" id="GO:0009159">
    <property type="term" value="P:deoxyribonucleoside monophosphate catabolic process"/>
    <property type="evidence" value="ECO:0007669"/>
    <property type="project" value="UniProtKB-ARBA"/>
</dbReference>
<evidence type="ECO:0000259" key="13">
    <source>
        <dbReference type="Pfam" id="PF13023"/>
    </source>
</evidence>
<organism evidence="14 15">
    <name type="scientific">Purpureocillium lilacinum</name>
    <name type="common">Paecilomyces lilacinus</name>
    <dbReference type="NCBI Taxonomy" id="33203"/>
    <lineage>
        <taxon>Eukaryota</taxon>
        <taxon>Fungi</taxon>
        <taxon>Dikarya</taxon>
        <taxon>Ascomycota</taxon>
        <taxon>Pezizomycotina</taxon>
        <taxon>Sordariomycetes</taxon>
        <taxon>Hypocreomycetidae</taxon>
        <taxon>Hypocreales</taxon>
        <taxon>Ophiocordycipitaceae</taxon>
        <taxon>Purpureocillium</taxon>
    </lineage>
</organism>
<evidence type="ECO:0000256" key="2">
    <source>
        <dbReference type="ARBA" id="ARBA00001936"/>
    </source>
</evidence>
<dbReference type="Proteomes" id="UP000078340">
    <property type="component" value="Unassembled WGS sequence"/>
</dbReference>
<reference evidence="14 15" key="1">
    <citation type="submission" date="2016-02" db="EMBL/GenBank/DDBJ databases">
        <title>Biosynthesis of antibiotic leucinostatins and their inhibition on Phytophthora in bio-control Purpureocillium lilacinum.</title>
        <authorList>
            <person name="Wang G."/>
            <person name="Liu Z."/>
            <person name="Lin R."/>
            <person name="Li E."/>
            <person name="Mao Z."/>
            <person name="Ling J."/>
            <person name="Yin W."/>
            <person name="Xie B."/>
        </authorList>
    </citation>
    <scope>NUCLEOTIDE SEQUENCE [LARGE SCALE GENOMIC DNA]</scope>
    <source>
        <strain evidence="14">PLFJ-1</strain>
    </source>
</reference>
<dbReference type="STRING" id="33203.A0A179F5K6"/>
<comment type="subunit">
    <text evidence="7">Homodimer.</text>
</comment>
<comment type="cofactor">
    <cofactor evidence="2">
        <name>Mn(2+)</name>
        <dbReference type="ChEBI" id="CHEBI:29035"/>
    </cofactor>
</comment>
<comment type="caution">
    <text evidence="14">The sequence shown here is derived from an EMBL/GenBank/DDBJ whole genome shotgun (WGS) entry which is preliminary data.</text>
</comment>
<dbReference type="GO" id="GO:0002953">
    <property type="term" value="F:5'-deoxynucleotidase activity"/>
    <property type="evidence" value="ECO:0007669"/>
    <property type="project" value="UniProtKB-EC"/>
</dbReference>
<accession>A0A179F5K6</accession>
<dbReference type="EMBL" id="LSBI01000043">
    <property type="protein sequence ID" value="OAQ60399.1"/>
    <property type="molecule type" value="Genomic_DNA"/>
</dbReference>
<evidence type="ECO:0000256" key="12">
    <source>
        <dbReference type="ARBA" id="ARBA00023285"/>
    </source>
</evidence>
<evidence type="ECO:0000313" key="15">
    <source>
        <dbReference type="Proteomes" id="UP000078340"/>
    </source>
</evidence>
<gene>
    <name evidence="14" type="ORF">VFPFJ_11518</name>
</gene>
<dbReference type="KEGG" id="plj:28893634"/>
<evidence type="ECO:0000256" key="10">
    <source>
        <dbReference type="ARBA" id="ARBA00022801"/>
    </source>
</evidence>
<keyword evidence="11" id="KW-0460">Magnesium</keyword>
<dbReference type="InterPro" id="IPR006674">
    <property type="entry name" value="HD_domain"/>
</dbReference>
<evidence type="ECO:0000313" key="14">
    <source>
        <dbReference type="EMBL" id="OAQ60399.1"/>
    </source>
</evidence>
<comment type="cofactor">
    <cofactor evidence="3">
        <name>Co(2+)</name>
        <dbReference type="ChEBI" id="CHEBI:48828"/>
    </cofactor>
</comment>
<proteinExistence type="inferred from homology"/>
<comment type="catalytic activity">
    <reaction evidence="1">
        <text>a 2'-deoxyribonucleoside 5'-phosphate + H2O = a 2'-deoxyribonucleoside + phosphate</text>
        <dbReference type="Rhea" id="RHEA:36167"/>
        <dbReference type="ChEBI" id="CHEBI:15377"/>
        <dbReference type="ChEBI" id="CHEBI:18274"/>
        <dbReference type="ChEBI" id="CHEBI:43474"/>
        <dbReference type="ChEBI" id="CHEBI:65317"/>
        <dbReference type="EC" id="3.1.3.89"/>
    </reaction>
</comment>
<keyword evidence="12" id="KW-0170">Cobalt</keyword>
<comment type="function">
    <text evidence="5">Catalyzes the dephosphorylation of the nucleoside 5'-monophosphates deoxyadenosine monophosphate (dAMP), deoxycytidine monophosphate (dCMP), deoxyguanosine monophosphate (dGMP) and deoxythymidine monophosphate (dTMP).</text>
</comment>
<name>A0A179F5K6_PURLI</name>
<evidence type="ECO:0000256" key="1">
    <source>
        <dbReference type="ARBA" id="ARBA00001638"/>
    </source>
</evidence>
<evidence type="ECO:0000256" key="9">
    <source>
        <dbReference type="ARBA" id="ARBA00022723"/>
    </source>
</evidence>
<keyword evidence="9" id="KW-0479">Metal-binding</keyword>
<dbReference type="FunFam" id="1.10.3210.10:FF:000011">
    <property type="entry name" value="HD domain-containing protein 2"/>
    <property type="match status" value="1"/>
</dbReference>
<dbReference type="PANTHER" id="PTHR11845">
    <property type="entry name" value="5'-DEOXYNUCLEOTIDASE HDDC2"/>
    <property type="match status" value="1"/>
</dbReference>
<dbReference type="OMA" id="MAVWREY"/>